<keyword evidence="4 5" id="KW-0732">Signal</keyword>
<comment type="caution">
    <text evidence="6">The sequence shown here is derived from an EMBL/GenBank/DDBJ whole genome shotgun (WGS) entry which is preliminary data.</text>
</comment>
<accession>A0A329RE01</accession>
<evidence type="ECO:0000256" key="3">
    <source>
        <dbReference type="ARBA" id="ARBA00022525"/>
    </source>
</evidence>
<comment type="function">
    <text evidence="5">Effector that suppresses plant defense responses during pathogen infection.</text>
</comment>
<name>A0A329RE01_9STRA</name>
<feature type="signal peptide" evidence="5">
    <location>
        <begin position="1"/>
        <end position="18"/>
    </location>
</feature>
<sequence length="198" mass="21778">MRLPYVLLLAVCVVIVSCDALSAFDYEQEAAATQNAQLPGSPGFLAAAQPHDTSGKRLLRSEFVPADDAVDDEEERGIPGLSKLKDVVQKGKTKVNDQVLWRNYRSMLKTGFSDRGITEAWINQGKTSAKIFDRWIRLGKSERQAAKNLLNEGKSPEELFTVLKSRGMSIEGIWNVWSGAGLEKAQLSAILTKLAAKN</sequence>
<keyword evidence="7" id="KW-1185">Reference proteome</keyword>
<evidence type="ECO:0000256" key="1">
    <source>
        <dbReference type="ARBA" id="ARBA00004613"/>
    </source>
</evidence>
<dbReference type="VEuPathDB" id="FungiDB:PC110_g20813"/>
<protein>
    <recommendedName>
        <fullName evidence="5">RxLR effector protein</fullName>
    </recommendedName>
</protein>
<dbReference type="EMBL" id="MJFZ01001221">
    <property type="protein sequence ID" value="RAW22744.1"/>
    <property type="molecule type" value="Genomic_DNA"/>
</dbReference>
<dbReference type="Pfam" id="PF16810">
    <property type="entry name" value="RXLR"/>
    <property type="match status" value="1"/>
</dbReference>
<evidence type="ECO:0000313" key="6">
    <source>
        <dbReference type="EMBL" id="RAW22744.1"/>
    </source>
</evidence>
<organism evidence="6 7">
    <name type="scientific">Phytophthora cactorum</name>
    <dbReference type="NCBI Taxonomy" id="29920"/>
    <lineage>
        <taxon>Eukaryota</taxon>
        <taxon>Sar</taxon>
        <taxon>Stramenopiles</taxon>
        <taxon>Oomycota</taxon>
        <taxon>Peronosporomycetes</taxon>
        <taxon>Peronosporales</taxon>
        <taxon>Peronosporaceae</taxon>
        <taxon>Phytophthora</taxon>
    </lineage>
</organism>
<comment type="domain">
    <text evidence="5">The RxLR-dEER motif acts to carry the protein into the host cell cytoplasm through binding to cell surface phosphatidylinositol-3-phosphate.</text>
</comment>
<feature type="chain" id="PRO_5028509123" description="RxLR effector protein" evidence="5">
    <location>
        <begin position="19"/>
        <end position="198"/>
    </location>
</feature>
<comment type="similarity">
    <text evidence="2 5">Belongs to the RxLR effector family.</text>
</comment>
<dbReference type="Proteomes" id="UP000251314">
    <property type="component" value="Unassembled WGS sequence"/>
</dbReference>
<keyword evidence="3 5" id="KW-0964">Secreted</keyword>
<dbReference type="AlphaFoldDB" id="A0A329RE01"/>
<comment type="subcellular location">
    <subcellularLocation>
        <location evidence="1 5">Secreted</location>
    </subcellularLocation>
</comment>
<evidence type="ECO:0000256" key="5">
    <source>
        <dbReference type="RuleBase" id="RU367124"/>
    </source>
</evidence>
<evidence type="ECO:0000256" key="2">
    <source>
        <dbReference type="ARBA" id="ARBA00010400"/>
    </source>
</evidence>
<gene>
    <name evidence="6" type="ORF">PC110_g20813</name>
</gene>
<dbReference type="OrthoDB" id="110221at2759"/>
<evidence type="ECO:0000313" key="7">
    <source>
        <dbReference type="Proteomes" id="UP000251314"/>
    </source>
</evidence>
<dbReference type="GO" id="GO:0005576">
    <property type="term" value="C:extracellular region"/>
    <property type="evidence" value="ECO:0007669"/>
    <property type="project" value="UniProtKB-SubCell"/>
</dbReference>
<proteinExistence type="inferred from homology"/>
<evidence type="ECO:0000256" key="4">
    <source>
        <dbReference type="ARBA" id="ARBA00022729"/>
    </source>
</evidence>
<dbReference type="InterPro" id="IPR031825">
    <property type="entry name" value="RXLR"/>
</dbReference>
<reference evidence="6 7" key="1">
    <citation type="submission" date="2018-01" db="EMBL/GenBank/DDBJ databases">
        <title>Draft genome of the strawberry crown rot pathogen Phytophthora cactorum.</title>
        <authorList>
            <person name="Armitage A.D."/>
            <person name="Lysoe E."/>
            <person name="Nellist C.F."/>
            <person name="Harrison R.J."/>
            <person name="Brurberg M.B."/>
        </authorList>
    </citation>
    <scope>NUCLEOTIDE SEQUENCE [LARGE SCALE GENOMIC DNA]</scope>
    <source>
        <strain evidence="6 7">10300</strain>
    </source>
</reference>
<dbReference type="PROSITE" id="PS51257">
    <property type="entry name" value="PROKAR_LIPOPROTEIN"/>
    <property type="match status" value="1"/>
</dbReference>